<feature type="repeat" description="ANK" evidence="3">
    <location>
        <begin position="259"/>
        <end position="291"/>
    </location>
</feature>
<dbReference type="Gene3D" id="1.25.40.20">
    <property type="entry name" value="Ankyrin repeat-containing domain"/>
    <property type="match status" value="4"/>
</dbReference>
<dbReference type="PROSITE" id="PS50088">
    <property type="entry name" value="ANK_REPEAT"/>
    <property type="match status" value="7"/>
</dbReference>
<name>A0A1G4BAJ1_9PEZI</name>
<dbReference type="PROSITE" id="PS50297">
    <property type="entry name" value="ANK_REP_REGION"/>
    <property type="match status" value="7"/>
</dbReference>
<protein>
    <recommendedName>
        <fullName evidence="5">GPI inositol-deacylase winged helix domain-containing protein</fullName>
    </recommendedName>
</protein>
<dbReference type="EMBL" id="MJBS01000046">
    <property type="protein sequence ID" value="OHE98431.1"/>
    <property type="molecule type" value="Genomic_DNA"/>
</dbReference>
<dbReference type="GeneID" id="34559373"/>
<feature type="repeat" description="ANK" evidence="3">
    <location>
        <begin position="411"/>
        <end position="432"/>
    </location>
</feature>
<evidence type="ECO:0000256" key="3">
    <source>
        <dbReference type="PROSITE-ProRule" id="PRU00023"/>
    </source>
</evidence>
<feature type="region of interest" description="Disordered" evidence="4">
    <location>
        <begin position="508"/>
        <end position="547"/>
    </location>
</feature>
<dbReference type="Proteomes" id="UP000176998">
    <property type="component" value="Unassembled WGS sequence"/>
</dbReference>
<dbReference type="AlphaFoldDB" id="A0A1G4BAJ1"/>
<feature type="repeat" description="ANK" evidence="3">
    <location>
        <begin position="544"/>
        <end position="576"/>
    </location>
</feature>
<evidence type="ECO:0000259" key="5">
    <source>
        <dbReference type="Pfam" id="PF22939"/>
    </source>
</evidence>
<dbReference type="Pfam" id="PF22939">
    <property type="entry name" value="WHD_GPIID"/>
    <property type="match status" value="1"/>
</dbReference>
<accession>A0A1G4BAJ1</accession>
<sequence>MVDSEAISLYDIYQLLLNRLKEQHTSRTDLAHRTLTWLSFSARPLTLSELQGALSVGQESTSPEEWVVDADRMPPPWAIQEVCMGLVIVDSDNNSVRLSHQSVAEWLVDLRQELFPSGQSYVARCCLAILMSAQSATGMAEEERAQEAQLSINSFYLYAAANWGYHFDDTMQDDLSAVVRDMLSESLRLRSIADIMHAFDGTELLSDVGSESIDSNPGPENFTPLHMAAYFNMAEMIQSILAGKLKFQNVSNVEVKDSWGRTALHVACAKNHMSSCEKLIAANANINAKDLKRRTPLYLALMYGYKTLAQFLMRRGGSLGVADSGPILDVVAERGHGEIVEMLLERKLVGDSKDAIRLAALGGHFDVVELLLAGGYRKNLDEAFIQAASQGAVEAVAWLFENGAKVDLKGHGTTALHYAARHDQVDVIHLLLHELCANPDTRDEAGKTPLFIAVERGNIKCARMLAEAGASLELVDHGGLTPLHRAAEKGYLGVLKFLLDYGVQDEIQDNKSDQQGLTPAPPSPSSIGESEKPISPRHHSKEPHQRTALSYAVEHGGIEAVELLLDYGSKPNSPDSAGRTPLMYAAVSGLVEIAELLLERGADINATDKADQTSLMLAAQKGHCDIVDLLSVTPGVDDNGVDENDSTALSLAASNRNDGTLKRLYKFPKLDLTRVDGCGKTALEYAQNLGIDVSSPAKSPIDSLYSH</sequence>
<gene>
    <name evidence="6" type="ORF">CORC01_06222</name>
</gene>
<dbReference type="InterPro" id="IPR002110">
    <property type="entry name" value="Ankyrin_rpt"/>
</dbReference>
<dbReference type="InterPro" id="IPR054471">
    <property type="entry name" value="GPIID_WHD"/>
</dbReference>
<keyword evidence="1" id="KW-0677">Repeat</keyword>
<dbReference type="PANTHER" id="PTHR24173">
    <property type="entry name" value="ANKYRIN REPEAT CONTAINING"/>
    <property type="match status" value="1"/>
</dbReference>
<dbReference type="SUPFAM" id="SSF48403">
    <property type="entry name" value="Ankyrin repeat"/>
    <property type="match status" value="2"/>
</dbReference>
<proteinExistence type="predicted"/>
<evidence type="ECO:0000256" key="4">
    <source>
        <dbReference type="SAM" id="MobiDB-lite"/>
    </source>
</evidence>
<dbReference type="Pfam" id="PF13637">
    <property type="entry name" value="Ank_4"/>
    <property type="match status" value="1"/>
</dbReference>
<dbReference type="Pfam" id="PF12796">
    <property type="entry name" value="Ank_2"/>
    <property type="match status" value="4"/>
</dbReference>
<dbReference type="PANTHER" id="PTHR24173:SF74">
    <property type="entry name" value="ANKYRIN REPEAT DOMAIN-CONTAINING PROTEIN 16"/>
    <property type="match status" value="1"/>
</dbReference>
<feature type="repeat" description="ANK" evidence="3">
    <location>
        <begin position="577"/>
        <end position="609"/>
    </location>
</feature>
<evidence type="ECO:0000313" key="6">
    <source>
        <dbReference type="EMBL" id="OHE98431.1"/>
    </source>
</evidence>
<comment type="caution">
    <text evidence="6">The sequence shown here is derived from an EMBL/GenBank/DDBJ whole genome shotgun (WGS) entry which is preliminary data.</text>
</comment>
<dbReference type="RefSeq" id="XP_022475580.1">
    <property type="nucleotide sequence ID" value="XM_022617863.1"/>
</dbReference>
<keyword evidence="2 3" id="KW-0040">ANK repeat</keyword>
<feature type="repeat" description="ANK" evidence="3">
    <location>
        <begin position="478"/>
        <end position="510"/>
    </location>
</feature>
<organism evidence="6 7">
    <name type="scientific">Colletotrichum orchidophilum</name>
    <dbReference type="NCBI Taxonomy" id="1209926"/>
    <lineage>
        <taxon>Eukaryota</taxon>
        <taxon>Fungi</taxon>
        <taxon>Dikarya</taxon>
        <taxon>Ascomycota</taxon>
        <taxon>Pezizomycotina</taxon>
        <taxon>Sordariomycetes</taxon>
        <taxon>Hypocreomycetidae</taxon>
        <taxon>Glomerellales</taxon>
        <taxon>Glomerellaceae</taxon>
        <taxon>Colletotrichum</taxon>
    </lineage>
</organism>
<evidence type="ECO:0000256" key="1">
    <source>
        <dbReference type="ARBA" id="ARBA00022737"/>
    </source>
</evidence>
<evidence type="ECO:0000313" key="7">
    <source>
        <dbReference type="Proteomes" id="UP000176998"/>
    </source>
</evidence>
<feature type="domain" description="GPI inositol-deacylase winged helix" evidence="5">
    <location>
        <begin position="26"/>
        <end position="109"/>
    </location>
</feature>
<feature type="repeat" description="ANK" evidence="3">
    <location>
        <begin position="292"/>
        <end position="324"/>
    </location>
</feature>
<feature type="repeat" description="ANK" evidence="3">
    <location>
        <begin position="445"/>
        <end position="477"/>
    </location>
</feature>
<keyword evidence="7" id="KW-1185">Reference proteome</keyword>
<evidence type="ECO:0000256" key="2">
    <source>
        <dbReference type="ARBA" id="ARBA00023043"/>
    </source>
</evidence>
<dbReference type="OrthoDB" id="5243463at2759"/>
<dbReference type="InterPro" id="IPR036770">
    <property type="entry name" value="Ankyrin_rpt-contain_sf"/>
</dbReference>
<dbReference type="PRINTS" id="PR01415">
    <property type="entry name" value="ANKYRIN"/>
</dbReference>
<dbReference type="SMART" id="SM00248">
    <property type="entry name" value="ANK"/>
    <property type="match status" value="12"/>
</dbReference>
<dbReference type="STRING" id="1209926.A0A1G4BAJ1"/>
<reference evidence="6 7" key="1">
    <citation type="submission" date="2016-09" db="EMBL/GenBank/DDBJ databases">
        <authorList>
            <person name="Capua I."/>
            <person name="De Benedictis P."/>
            <person name="Joannis T."/>
            <person name="Lombin L.H."/>
            <person name="Cattoli G."/>
        </authorList>
    </citation>
    <scope>NUCLEOTIDE SEQUENCE [LARGE SCALE GENOMIC DNA]</scope>
    <source>
        <strain evidence="6 7">IMI 309357</strain>
    </source>
</reference>